<sequence>MMIRLSDQVTDSELAEWIAEGWVSYRYGPQVWAIKRCRCDMRPHNVRKFIRKHGVFLEAEKCY</sequence>
<gene>
    <name evidence="1" type="ORF">EK99P-1_0052</name>
</gene>
<proteinExistence type="predicted"/>
<keyword evidence="2" id="KW-1185">Reference proteome</keyword>
<dbReference type="KEGG" id="vg:20284466"/>
<organism evidence="1 2">
    <name type="scientific">Escherichia phage EK99P-1</name>
    <dbReference type="NCBI Taxonomy" id="1527514"/>
    <lineage>
        <taxon>Viruses</taxon>
        <taxon>Duplodnaviria</taxon>
        <taxon>Heunggongvirae</taxon>
        <taxon>Uroviricota</taxon>
        <taxon>Caudoviricetes</taxon>
        <taxon>Dhillonvirus</taxon>
        <taxon>Dhillonvirus EK99P1</taxon>
    </lineage>
</organism>
<accession>A0A076YQP8</accession>
<protein>
    <submittedName>
        <fullName evidence="1">Uncharacterized protein</fullName>
    </submittedName>
</protein>
<dbReference type="EMBL" id="KM233151">
    <property type="protein sequence ID" value="AIK68764.1"/>
    <property type="molecule type" value="Genomic_DNA"/>
</dbReference>
<dbReference type="RefSeq" id="YP_009055330.1">
    <property type="nucleotide sequence ID" value="NC_024783.1"/>
</dbReference>
<evidence type="ECO:0000313" key="2">
    <source>
        <dbReference type="Proteomes" id="UP000202235"/>
    </source>
</evidence>
<reference evidence="1 2" key="1">
    <citation type="submission" date="2014-07" db="EMBL/GenBank/DDBJ databases">
        <title>Virulent Bacteriophage Infecting Escherichia coli K99.</title>
        <authorList>
            <person name="Son J.S."/>
            <person name="Paik H.R."/>
            <person name="Park S.H."/>
            <person name="Kim B.K."/>
            <person name="Jun S.Y."/>
            <person name="Yoon S.J."/>
            <person name="Kang S.H."/>
        </authorList>
    </citation>
    <scope>NUCLEOTIDE SEQUENCE [LARGE SCALE GENOMIC DNA]</scope>
</reference>
<name>A0A076YQP8_9CAUD</name>
<dbReference type="Proteomes" id="UP000202235">
    <property type="component" value="Segment"/>
</dbReference>
<dbReference type="GeneID" id="20284466"/>
<evidence type="ECO:0000313" key="1">
    <source>
        <dbReference type="EMBL" id="AIK68764.1"/>
    </source>
</evidence>